<dbReference type="RefSeq" id="WP_034556437.1">
    <property type="nucleotide sequence ID" value="NZ_CAUQMC010000007.1"/>
</dbReference>
<evidence type="ECO:0000313" key="2">
    <source>
        <dbReference type="Proteomes" id="UP000681610"/>
    </source>
</evidence>
<dbReference type="EMBL" id="JAGDYP010000005">
    <property type="protein sequence ID" value="MBO1884268.1"/>
    <property type="molecule type" value="Genomic_DNA"/>
</dbReference>
<dbReference type="Proteomes" id="UP000681610">
    <property type="component" value="Unassembled WGS sequence"/>
</dbReference>
<sequence>MKIYFCFLGLALALVACKKNTNELTAEQKEAKLQQQLDSLANIKFLEVVKEEVDSYPIFKGVCDTATTKVGQRECFEKTFAAQFQERLKKGHYEVTEPVTDRIFLNIKVDNTGKIVLLDMKADDKTKELLATESESFEDALRANLSELSDNDSIEPAKKNGQNVSTQFELPIEINVK</sequence>
<reference evidence="1 2" key="1">
    <citation type="submission" date="2021-03" db="EMBL/GenBank/DDBJ databases">
        <title>Isolation and description of Capnocytophaga bilenii sp. nov., a novel Capnocytophaga species, isolated from a gingivitis subject.</title>
        <authorList>
            <person name="Antezack A."/>
            <person name="Monnet-Corti V."/>
            <person name="La Scola B."/>
        </authorList>
    </citation>
    <scope>NUCLEOTIDE SEQUENCE [LARGE SCALE GENOMIC DNA]</scope>
    <source>
        <strain evidence="1 2">Marseille-Q4570</strain>
    </source>
</reference>
<protein>
    <recommendedName>
        <fullName evidence="3">Lipoprotein</fullName>
    </recommendedName>
</protein>
<evidence type="ECO:0008006" key="3">
    <source>
        <dbReference type="Google" id="ProtNLM"/>
    </source>
</evidence>
<accession>A0ABS3PZ49</accession>
<evidence type="ECO:0000313" key="1">
    <source>
        <dbReference type="EMBL" id="MBO1884268.1"/>
    </source>
</evidence>
<name>A0ABS3PZ49_9FLAO</name>
<proteinExistence type="predicted"/>
<gene>
    <name evidence="1" type="ORF">J4N46_07505</name>
</gene>
<organism evidence="1 2">
    <name type="scientific">Capnocytophaga bilenii</name>
    <dbReference type="NCBI Taxonomy" id="2819369"/>
    <lineage>
        <taxon>Bacteria</taxon>
        <taxon>Pseudomonadati</taxon>
        <taxon>Bacteroidota</taxon>
        <taxon>Flavobacteriia</taxon>
        <taxon>Flavobacteriales</taxon>
        <taxon>Flavobacteriaceae</taxon>
        <taxon>Capnocytophaga</taxon>
    </lineage>
</organism>
<keyword evidence="2" id="KW-1185">Reference proteome</keyword>
<comment type="caution">
    <text evidence="1">The sequence shown here is derived from an EMBL/GenBank/DDBJ whole genome shotgun (WGS) entry which is preliminary data.</text>
</comment>
<dbReference type="PROSITE" id="PS51257">
    <property type="entry name" value="PROKAR_LIPOPROTEIN"/>
    <property type="match status" value="1"/>
</dbReference>